<keyword evidence="1" id="KW-0520">NAD</keyword>
<sequence>MKHVFITGVAGFIGSSLARTMLEQGYKVSGLDNFDTFYDPVIKRRAVARLEENKGFKLYEGDIRHRETLAGIFEAEKPDLVIHLAARAGVRPSIEQPELYYDVNVTGTLELLEAMRAAGIKDMLFASSSSVYGNNKKVPFSETDPVDNPISPYAATKKAGELLCYTYHHLYDFNIYCLRFFTVYGPGQRPEMAIQQFGRKISEGKPITLFGDGTTRRDYTFISDITAGIIACANNLKGYEIFNLGNSDTISLIDLVRGIEETLGRKAVIEWKPMQAGDVEITYADISKARRLLNYSPGYPVHKGLLRMFSEQGMC</sequence>
<accession>A0A644UAL5</accession>
<dbReference type="GO" id="GO:0003978">
    <property type="term" value="F:UDP-glucose 4-epimerase activity"/>
    <property type="evidence" value="ECO:0007669"/>
    <property type="project" value="UniProtKB-EC"/>
</dbReference>
<dbReference type="Pfam" id="PF01370">
    <property type="entry name" value="Epimerase"/>
    <property type="match status" value="1"/>
</dbReference>
<evidence type="ECO:0000256" key="1">
    <source>
        <dbReference type="ARBA" id="ARBA00023027"/>
    </source>
</evidence>
<dbReference type="EC" id="5.1.3.2" evidence="3"/>
<name>A0A644UAL5_9ZZZZ</name>
<evidence type="ECO:0000259" key="2">
    <source>
        <dbReference type="Pfam" id="PF01370"/>
    </source>
</evidence>
<dbReference type="InterPro" id="IPR001509">
    <property type="entry name" value="Epimerase_deHydtase"/>
</dbReference>
<comment type="caution">
    <text evidence="3">The sequence shown here is derived from an EMBL/GenBank/DDBJ whole genome shotgun (WGS) entry which is preliminary data.</text>
</comment>
<feature type="domain" description="NAD-dependent epimerase/dehydratase" evidence="2">
    <location>
        <begin position="4"/>
        <end position="245"/>
    </location>
</feature>
<dbReference type="SUPFAM" id="SSF51735">
    <property type="entry name" value="NAD(P)-binding Rossmann-fold domains"/>
    <property type="match status" value="1"/>
</dbReference>
<protein>
    <submittedName>
        <fullName evidence="3">UDP-glucose 4-epimerase</fullName>
        <ecNumber evidence="3">5.1.3.2</ecNumber>
    </submittedName>
</protein>
<evidence type="ECO:0000313" key="3">
    <source>
        <dbReference type="EMBL" id="MPL76021.1"/>
    </source>
</evidence>
<reference evidence="3" key="1">
    <citation type="submission" date="2019-08" db="EMBL/GenBank/DDBJ databases">
        <authorList>
            <person name="Kucharzyk K."/>
            <person name="Murdoch R.W."/>
            <person name="Higgins S."/>
            <person name="Loffler F."/>
        </authorList>
    </citation>
    <scope>NUCLEOTIDE SEQUENCE</scope>
</reference>
<dbReference type="InterPro" id="IPR036291">
    <property type="entry name" value="NAD(P)-bd_dom_sf"/>
</dbReference>
<keyword evidence="3" id="KW-0413">Isomerase</keyword>
<dbReference type="EMBL" id="VSSQ01000093">
    <property type="protein sequence ID" value="MPL76021.1"/>
    <property type="molecule type" value="Genomic_DNA"/>
</dbReference>
<organism evidence="3">
    <name type="scientific">bioreactor metagenome</name>
    <dbReference type="NCBI Taxonomy" id="1076179"/>
    <lineage>
        <taxon>unclassified sequences</taxon>
        <taxon>metagenomes</taxon>
        <taxon>ecological metagenomes</taxon>
    </lineage>
</organism>
<dbReference type="PANTHER" id="PTHR43574">
    <property type="entry name" value="EPIMERASE-RELATED"/>
    <property type="match status" value="1"/>
</dbReference>
<gene>
    <name evidence="3" type="primary">galE1_2</name>
    <name evidence="3" type="ORF">SDC9_21866</name>
</gene>
<dbReference type="PRINTS" id="PR01713">
    <property type="entry name" value="NUCEPIMERASE"/>
</dbReference>
<dbReference type="Gene3D" id="3.90.25.10">
    <property type="entry name" value="UDP-galactose 4-epimerase, domain 1"/>
    <property type="match status" value="1"/>
</dbReference>
<dbReference type="Gene3D" id="3.40.50.720">
    <property type="entry name" value="NAD(P)-binding Rossmann-like Domain"/>
    <property type="match status" value="1"/>
</dbReference>
<proteinExistence type="predicted"/>
<dbReference type="AlphaFoldDB" id="A0A644UAL5"/>